<comment type="caution">
    <text evidence="2">The sequence shown here is derived from an EMBL/GenBank/DDBJ whole genome shotgun (WGS) entry which is preliminary data.</text>
</comment>
<dbReference type="Proteomes" id="UP000600918">
    <property type="component" value="Unassembled WGS sequence"/>
</dbReference>
<evidence type="ECO:0000313" key="2">
    <source>
        <dbReference type="EMBL" id="KAF7438643.1"/>
    </source>
</evidence>
<proteinExistence type="predicted"/>
<feature type="chain" id="PRO_5033009890" evidence="1">
    <location>
        <begin position="23"/>
        <end position="120"/>
    </location>
</feature>
<dbReference type="AlphaFoldDB" id="A0A834PF27"/>
<name>A0A834PF27_VESPE</name>
<organism evidence="2 3">
    <name type="scientific">Vespula pensylvanica</name>
    <name type="common">Western yellow jacket</name>
    <name type="synonym">Wasp</name>
    <dbReference type="NCBI Taxonomy" id="30213"/>
    <lineage>
        <taxon>Eukaryota</taxon>
        <taxon>Metazoa</taxon>
        <taxon>Ecdysozoa</taxon>
        <taxon>Arthropoda</taxon>
        <taxon>Hexapoda</taxon>
        <taxon>Insecta</taxon>
        <taxon>Pterygota</taxon>
        <taxon>Neoptera</taxon>
        <taxon>Endopterygota</taxon>
        <taxon>Hymenoptera</taxon>
        <taxon>Apocrita</taxon>
        <taxon>Aculeata</taxon>
        <taxon>Vespoidea</taxon>
        <taxon>Vespidae</taxon>
        <taxon>Vespinae</taxon>
        <taxon>Vespula</taxon>
    </lineage>
</organism>
<feature type="signal peptide" evidence="1">
    <location>
        <begin position="1"/>
        <end position="22"/>
    </location>
</feature>
<evidence type="ECO:0000256" key="1">
    <source>
        <dbReference type="SAM" id="SignalP"/>
    </source>
</evidence>
<keyword evidence="3" id="KW-1185">Reference proteome</keyword>
<keyword evidence="1" id="KW-0732">Signal</keyword>
<dbReference type="EMBL" id="JACSDY010000001">
    <property type="protein sequence ID" value="KAF7438643.1"/>
    <property type="molecule type" value="Genomic_DNA"/>
</dbReference>
<evidence type="ECO:0000313" key="3">
    <source>
        <dbReference type="Proteomes" id="UP000600918"/>
    </source>
</evidence>
<sequence length="120" mass="13171">MCLSKTCGTIAVLVGFLEGSICVDSFVEAYIEILICTNGTICPFVAGLNCAVNFEVIPFVFKNVNNSCERKFIPLSITIILGMPDILKITLHFSNVVFPVVFFTIQISGHFENESTNAKK</sequence>
<reference evidence="2" key="1">
    <citation type="journal article" date="2020" name="G3 (Bethesda)">
        <title>High-Quality Assemblies for Three Invasive Social Wasps from the &lt;i&gt;Vespula&lt;/i&gt; Genus.</title>
        <authorList>
            <person name="Harrop T.W.R."/>
            <person name="Guhlin J."/>
            <person name="McLaughlin G.M."/>
            <person name="Permina E."/>
            <person name="Stockwell P."/>
            <person name="Gilligan J."/>
            <person name="Le Lec M.F."/>
            <person name="Gruber M.A.M."/>
            <person name="Quinn O."/>
            <person name="Lovegrove M."/>
            <person name="Duncan E.J."/>
            <person name="Remnant E.J."/>
            <person name="Van Eeckhoven J."/>
            <person name="Graham B."/>
            <person name="Knapp R.A."/>
            <person name="Langford K.W."/>
            <person name="Kronenberg Z."/>
            <person name="Press M.O."/>
            <person name="Eacker S.M."/>
            <person name="Wilson-Rankin E.E."/>
            <person name="Purcell J."/>
            <person name="Lester P.J."/>
            <person name="Dearden P.K."/>
        </authorList>
    </citation>
    <scope>NUCLEOTIDE SEQUENCE</scope>
    <source>
        <strain evidence="2">Volc-1</strain>
    </source>
</reference>
<gene>
    <name evidence="2" type="ORF">H0235_001034</name>
</gene>
<protein>
    <submittedName>
        <fullName evidence="2">Uncharacterized protein</fullName>
    </submittedName>
</protein>
<accession>A0A834PF27</accession>